<gene>
    <name evidence="1" type="ORF">SDC9_141902</name>
</gene>
<evidence type="ECO:0008006" key="2">
    <source>
        <dbReference type="Google" id="ProtNLM"/>
    </source>
</evidence>
<evidence type="ECO:0000313" key="1">
    <source>
        <dbReference type="EMBL" id="MPM94754.1"/>
    </source>
</evidence>
<name>A0A645DZ08_9ZZZZ</name>
<reference evidence="1" key="1">
    <citation type="submission" date="2019-08" db="EMBL/GenBank/DDBJ databases">
        <authorList>
            <person name="Kucharzyk K."/>
            <person name="Murdoch R.W."/>
            <person name="Higgins S."/>
            <person name="Loffler F."/>
        </authorList>
    </citation>
    <scope>NUCLEOTIDE SEQUENCE</scope>
</reference>
<proteinExistence type="predicted"/>
<dbReference type="AlphaFoldDB" id="A0A645DZ08"/>
<protein>
    <recommendedName>
        <fullName evidence="2">YxeA family protein</fullName>
    </recommendedName>
</protein>
<comment type="caution">
    <text evidence="1">The sequence shown here is derived from an EMBL/GenBank/DDBJ whole genome shotgun (WGS) entry which is preliminary data.</text>
</comment>
<organism evidence="1">
    <name type="scientific">bioreactor metagenome</name>
    <dbReference type="NCBI Taxonomy" id="1076179"/>
    <lineage>
        <taxon>unclassified sequences</taxon>
        <taxon>metagenomes</taxon>
        <taxon>ecological metagenomes</taxon>
    </lineage>
</organism>
<sequence length="142" mass="16423">MVKGDRKMRAVSRDRFKLLFISIALLAGLFVIGNLAFGKGKVTGMYTSGTKVVKIDDIETINRSKKYNTPYAHKVKENDKFYLKYFGFQGGQPKNGTFTMTSEQYEELIEGKEYWFDIEYDNPDDDSLGKVKKVYKEDVMKR</sequence>
<dbReference type="EMBL" id="VSSQ01041343">
    <property type="protein sequence ID" value="MPM94754.1"/>
    <property type="molecule type" value="Genomic_DNA"/>
</dbReference>
<accession>A0A645DZ08</accession>